<dbReference type="RefSeq" id="WP_131899779.1">
    <property type="nucleotide sequence ID" value="NZ_SMKZ01000049.1"/>
</dbReference>
<protein>
    <submittedName>
        <fullName evidence="16">PASTA domain-containing protein</fullName>
    </submittedName>
</protein>
<reference evidence="16 17" key="1">
    <citation type="submission" date="2019-03" db="EMBL/GenBank/DDBJ databases">
        <title>Draft genome sequences of novel Actinobacteria.</title>
        <authorList>
            <person name="Sahin N."/>
            <person name="Ay H."/>
            <person name="Saygin H."/>
        </authorList>
    </citation>
    <scope>NUCLEOTIDE SEQUENCE [LARGE SCALE GENOMIC DNA]</scope>
    <source>
        <strain evidence="16 17">5K138</strain>
    </source>
</reference>
<dbReference type="AlphaFoldDB" id="A0A4R5CJM7"/>
<comment type="similarity">
    <text evidence="2">In the N-terminal section; belongs to the glycosyltransferase 51 family.</text>
</comment>
<dbReference type="GO" id="GO:0009252">
    <property type="term" value="P:peptidoglycan biosynthetic process"/>
    <property type="evidence" value="ECO:0007669"/>
    <property type="project" value="UniProtKB-KW"/>
</dbReference>
<comment type="catalytic activity">
    <reaction evidence="13">
        <text>[GlcNAc-(1-&gt;4)-Mur2Ac(oyl-L-Ala-gamma-D-Glu-L-Lys-D-Ala-D-Ala)](n)-di-trans,octa-cis-undecaprenyl diphosphate + beta-D-GlcNAc-(1-&gt;4)-Mur2Ac(oyl-L-Ala-gamma-D-Glu-L-Lys-D-Ala-D-Ala)-di-trans,octa-cis-undecaprenyl diphosphate = [GlcNAc-(1-&gt;4)-Mur2Ac(oyl-L-Ala-gamma-D-Glu-L-Lys-D-Ala-D-Ala)](n+1)-di-trans,octa-cis-undecaprenyl diphosphate + di-trans,octa-cis-undecaprenyl diphosphate + H(+)</text>
        <dbReference type="Rhea" id="RHEA:23708"/>
        <dbReference type="Rhea" id="RHEA-COMP:9602"/>
        <dbReference type="Rhea" id="RHEA-COMP:9603"/>
        <dbReference type="ChEBI" id="CHEBI:15378"/>
        <dbReference type="ChEBI" id="CHEBI:58405"/>
        <dbReference type="ChEBI" id="CHEBI:60033"/>
        <dbReference type="ChEBI" id="CHEBI:78435"/>
        <dbReference type="EC" id="2.4.99.28"/>
    </reaction>
</comment>
<evidence type="ECO:0000256" key="12">
    <source>
        <dbReference type="ARBA" id="ARBA00034000"/>
    </source>
</evidence>
<keyword evidence="6" id="KW-0808">Transferase</keyword>
<sequence length="795" mass="83514">MAIRPSAVVATVRRILLVAGVAALCGVLLAGLALPVVAGLGLTAREGADTFAEMPADLEPGPMAQRSTMVDADGQPLATFYDENRVYVPLDQIAPVMQDAILAIEDDRFYERGPIDIQGTLRAFLRNVEAGETQGGGSTLTQQYVKLVRVSQATTPEEVAEVQASSGTEGYKRKLEELRMAVEMEQELSKDEILERYLNIAYFGSSAYGIEAAARTYFNTTAAELTLPQAAMLAGLVQQPIRYDPTNDPEAALGRRNVVLNRMAATDRITEAEAAEARQLDLGLNLAPTANGCVGAWAGYFCDYVKAEIATLEELGETPEERLTMLETGGLRVETTLSRSAQEAAQNAVSDAVAPTDEPIGSLATVQPNNGYIRAMANSRTYGVEGDGVSSINYAVDENMGGGNGIQSGSTFKAFVLAAAINQGIGLNHALNAPQQIRLPVDSFTTCDGRIRSSETWSPQNSTGAGRYTLLTATEDSVNTYFAQLERETGLCEPATIAQGAGVMRADLDPDGNVQPLRQVPSFVLGANEVSPLAMAGAYAMFANRGAFCPPTSIVRITDAAGNVLVDHTQPTCEQVLPPEVADGVNAVLQSVVDNGTGSRMQLEGGRPAAGKTGTTNDSIAVWFVGYTPQLATAVAVADVDGTQEDLESHSLHGDRINDACGSCLAGPIWKDMMDAALEGAPEDGFTAPDPSTIRGVSATVPDVRGMDADAAIAALGEAGFSASIAGEVNSDLSAGLVVRTDPEAGAEVASGTGVGLYISNGQPEEDDPTDDFTIAPPTIEPTFGPDDEDEDGWR</sequence>
<dbReference type="SUPFAM" id="SSF56601">
    <property type="entry name" value="beta-lactamase/transpeptidase-like"/>
    <property type="match status" value="1"/>
</dbReference>
<dbReference type="GO" id="GO:0008360">
    <property type="term" value="P:regulation of cell shape"/>
    <property type="evidence" value="ECO:0007669"/>
    <property type="project" value="UniProtKB-KW"/>
</dbReference>
<dbReference type="InterPro" id="IPR005543">
    <property type="entry name" value="PASTA_dom"/>
</dbReference>
<dbReference type="SMART" id="SM00740">
    <property type="entry name" value="PASTA"/>
    <property type="match status" value="1"/>
</dbReference>
<dbReference type="GO" id="GO:0008955">
    <property type="term" value="F:peptidoglycan glycosyltransferase activity"/>
    <property type="evidence" value="ECO:0007669"/>
    <property type="project" value="UniProtKB-EC"/>
</dbReference>
<evidence type="ECO:0000256" key="7">
    <source>
        <dbReference type="ARBA" id="ARBA00022801"/>
    </source>
</evidence>
<dbReference type="PROSITE" id="PS51178">
    <property type="entry name" value="PASTA"/>
    <property type="match status" value="1"/>
</dbReference>
<feature type="domain" description="PASTA" evidence="15">
    <location>
        <begin position="696"/>
        <end position="761"/>
    </location>
</feature>
<evidence type="ECO:0000259" key="15">
    <source>
        <dbReference type="PROSITE" id="PS51178"/>
    </source>
</evidence>
<comment type="similarity">
    <text evidence="1">In the C-terminal section; belongs to the transpeptidase family.</text>
</comment>
<dbReference type="InterPro" id="IPR023346">
    <property type="entry name" value="Lysozyme-like_dom_sf"/>
</dbReference>
<dbReference type="Pfam" id="PF03793">
    <property type="entry name" value="PASTA"/>
    <property type="match status" value="1"/>
</dbReference>
<evidence type="ECO:0000256" key="1">
    <source>
        <dbReference type="ARBA" id="ARBA00007090"/>
    </source>
</evidence>
<dbReference type="GO" id="GO:0009002">
    <property type="term" value="F:serine-type D-Ala-D-Ala carboxypeptidase activity"/>
    <property type="evidence" value="ECO:0007669"/>
    <property type="project" value="UniProtKB-EC"/>
</dbReference>
<evidence type="ECO:0000256" key="11">
    <source>
        <dbReference type="ARBA" id="ARBA00023316"/>
    </source>
</evidence>
<dbReference type="PANTHER" id="PTHR32282">
    <property type="entry name" value="BINDING PROTEIN TRANSPEPTIDASE, PUTATIVE-RELATED"/>
    <property type="match status" value="1"/>
</dbReference>
<dbReference type="GO" id="GO:0030288">
    <property type="term" value="C:outer membrane-bounded periplasmic space"/>
    <property type="evidence" value="ECO:0007669"/>
    <property type="project" value="TreeGrafter"/>
</dbReference>
<dbReference type="SUPFAM" id="SSF53955">
    <property type="entry name" value="Lysozyme-like"/>
    <property type="match status" value="1"/>
</dbReference>
<keyword evidence="9" id="KW-0573">Peptidoglycan synthesis</keyword>
<dbReference type="InterPro" id="IPR050396">
    <property type="entry name" value="Glycosyltr_51/Transpeptidase"/>
</dbReference>
<dbReference type="Gene3D" id="3.30.10.20">
    <property type="match status" value="1"/>
</dbReference>
<keyword evidence="17" id="KW-1185">Reference proteome</keyword>
<dbReference type="Pfam" id="PF00912">
    <property type="entry name" value="Transgly"/>
    <property type="match status" value="1"/>
</dbReference>
<dbReference type="GO" id="GO:0071555">
    <property type="term" value="P:cell wall organization"/>
    <property type="evidence" value="ECO:0007669"/>
    <property type="project" value="UniProtKB-KW"/>
</dbReference>
<evidence type="ECO:0000256" key="8">
    <source>
        <dbReference type="ARBA" id="ARBA00022960"/>
    </source>
</evidence>
<keyword evidence="10" id="KW-0511">Multifunctional enzyme</keyword>
<evidence type="ECO:0000256" key="9">
    <source>
        <dbReference type="ARBA" id="ARBA00022984"/>
    </source>
</evidence>
<evidence type="ECO:0000256" key="5">
    <source>
        <dbReference type="ARBA" id="ARBA00022676"/>
    </source>
</evidence>
<dbReference type="FunCoup" id="A0A4R5CJM7">
    <property type="interactions" value="1"/>
</dbReference>
<dbReference type="GO" id="GO:0008658">
    <property type="term" value="F:penicillin binding"/>
    <property type="evidence" value="ECO:0007669"/>
    <property type="project" value="InterPro"/>
</dbReference>
<dbReference type="OrthoDB" id="7911552at2"/>
<dbReference type="FunFam" id="1.10.3810.10:FF:000001">
    <property type="entry name" value="Penicillin-binding protein 1A"/>
    <property type="match status" value="1"/>
</dbReference>
<dbReference type="InterPro" id="IPR001460">
    <property type="entry name" value="PCN-bd_Tpept"/>
</dbReference>
<keyword evidence="4" id="KW-0645">Protease</keyword>
<dbReference type="InterPro" id="IPR001264">
    <property type="entry name" value="Glyco_trans_51"/>
</dbReference>
<evidence type="ECO:0000256" key="2">
    <source>
        <dbReference type="ARBA" id="ARBA00007739"/>
    </source>
</evidence>
<evidence type="ECO:0000313" key="16">
    <source>
        <dbReference type="EMBL" id="TDE00479.1"/>
    </source>
</evidence>
<comment type="caution">
    <text evidence="16">The sequence shown here is derived from an EMBL/GenBank/DDBJ whole genome shotgun (WGS) entry which is preliminary data.</text>
</comment>
<keyword evidence="5" id="KW-0328">Glycosyltransferase</keyword>
<dbReference type="Gene3D" id="3.40.710.10">
    <property type="entry name" value="DD-peptidase/beta-lactamase superfamily"/>
    <property type="match status" value="1"/>
</dbReference>
<evidence type="ECO:0000313" key="17">
    <source>
        <dbReference type="Proteomes" id="UP000294739"/>
    </source>
</evidence>
<evidence type="ECO:0000256" key="10">
    <source>
        <dbReference type="ARBA" id="ARBA00023268"/>
    </source>
</evidence>
<keyword evidence="3" id="KW-0121">Carboxypeptidase</keyword>
<dbReference type="EMBL" id="SMKZ01000049">
    <property type="protein sequence ID" value="TDE00479.1"/>
    <property type="molecule type" value="Genomic_DNA"/>
</dbReference>
<keyword evidence="7" id="KW-0378">Hydrolase</keyword>
<dbReference type="CDD" id="cd06577">
    <property type="entry name" value="PASTA_pknB"/>
    <property type="match status" value="1"/>
</dbReference>
<dbReference type="Gene3D" id="1.10.3810.10">
    <property type="entry name" value="Biosynthetic peptidoglycan transglycosylase-like"/>
    <property type="match status" value="1"/>
</dbReference>
<evidence type="ECO:0000256" key="14">
    <source>
        <dbReference type="SAM" id="MobiDB-lite"/>
    </source>
</evidence>
<evidence type="ECO:0000256" key="6">
    <source>
        <dbReference type="ARBA" id="ARBA00022679"/>
    </source>
</evidence>
<dbReference type="InParanoid" id="A0A4R5CJM7"/>
<gene>
    <name evidence="16" type="ORF">E1269_25240</name>
</gene>
<accession>A0A4R5CJM7</accession>
<evidence type="ECO:0000256" key="4">
    <source>
        <dbReference type="ARBA" id="ARBA00022670"/>
    </source>
</evidence>
<comment type="catalytic activity">
    <reaction evidence="12">
        <text>Preferential cleavage: (Ac)2-L-Lys-D-Ala-|-D-Ala. Also transpeptidation of peptidyl-alanyl moieties that are N-acyl substituents of D-alanine.</text>
        <dbReference type="EC" id="3.4.16.4"/>
    </reaction>
</comment>
<name>A0A4R5CJM7_9ACTN</name>
<dbReference type="Proteomes" id="UP000294739">
    <property type="component" value="Unassembled WGS sequence"/>
</dbReference>
<keyword evidence="8" id="KW-0133">Cell shape</keyword>
<dbReference type="PANTHER" id="PTHR32282:SF33">
    <property type="entry name" value="PEPTIDOGLYCAN GLYCOSYLTRANSFERASE"/>
    <property type="match status" value="1"/>
</dbReference>
<dbReference type="GO" id="GO:0006508">
    <property type="term" value="P:proteolysis"/>
    <property type="evidence" value="ECO:0007669"/>
    <property type="project" value="UniProtKB-KW"/>
</dbReference>
<feature type="compositionally biased region" description="Acidic residues" evidence="14">
    <location>
        <begin position="786"/>
        <end position="795"/>
    </location>
</feature>
<dbReference type="Pfam" id="PF00905">
    <property type="entry name" value="Transpeptidase"/>
    <property type="match status" value="1"/>
</dbReference>
<feature type="region of interest" description="Disordered" evidence="14">
    <location>
        <begin position="757"/>
        <end position="795"/>
    </location>
</feature>
<proteinExistence type="inferred from homology"/>
<keyword evidence="11" id="KW-0961">Cell wall biogenesis/degradation</keyword>
<dbReference type="InterPro" id="IPR012338">
    <property type="entry name" value="Beta-lactam/transpept-like"/>
</dbReference>
<dbReference type="InterPro" id="IPR036950">
    <property type="entry name" value="PBP_transglycosylase"/>
</dbReference>
<evidence type="ECO:0000256" key="13">
    <source>
        <dbReference type="ARBA" id="ARBA00049902"/>
    </source>
</evidence>
<organism evidence="16 17">
    <name type="scientific">Jiangella asiatica</name>
    <dbReference type="NCBI Taxonomy" id="2530372"/>
    <lineage>
        <taxon>Bacteria</taxon>
        <taxon>Bacillati</taxon>
        <taxon>Actinomycetota</taxon>
        <taxon>Actinomycetes</taxon>
        <taxon>Jiangellales</taxon>
        <taxon>Jiangellaceae</taxon>
        <taxon>Jiangella</taxon>
    </lineage>
</organism>
<evidence type="ECO:0000256" key="3">
    <source>
        <dbReference type="ARBA" id="ARBA00022645"/>
    </source>
</evidence>